<gene>
    <name evidence="1" type="ORF">SYNPS1DRAFT_27071</name>
</gene>
<keyword evidence="2" id="KW-1185">Reference proteome</keyword>
<protein>
    <recommendedName>
        <fullName evidence="3">Armadillo-type protein</fullName>
    </recommendedName>
</protein>
<evidence type="ECO:0000313" key="1">
    <source>
        <dbReference type="EMBL" id="RKP27265.1"/>
    </source>
</evidence>
<reference evidence="2" key="1">
    <citation type="journal article" date="2018" name="Nat. Microbiol.">
        <title>Leveraging single-cell genomics to expand the fungal tree of life.</title>
        <authorList>
            <person name="Ahrendt S.R."/>
            <person name="Quandt C.A."/>
            <person name="Ciobanu D."/>
            <person name="Clum A."/>
            <person name="Salamov A."/>
            <person name="Andreopoulos B."/>
            <person name="Cheng J.F."/>
            <person name="Woyke T."/>
            <person name="Pelin A."/>
            <person name="Henrissat B."/>
            <person name="Reynolds N.K."/>
            <person name="Benny G.L."/>
            <person name="Smith M.E."/>
            <person name="James T.Y."/>
            <person name="Grigoriev I.V."/>
        </authorList>
    </citation>
    <scope>NUCLEOTIDE SEQUENCE [LARGE SCALE GENOMIC DNA]</scope>
    <source>
        <strain evidence="2">Benny S71-1</strain>
    </source>
</reference>
<dbReference type="InterPro" id="IPR011989">
    <property type="entry name" value="ARM-like"/>
</dbReference>
<dbReference type="Proteomes" id="UP000278143">
    <property type="component" value="Unassembled WGS sequence"/>
</dbReference>
<dbReference type="Gene3D" id="1.25.10.10">
    <property type="entry name" value="Leucine-rich Repeat Variant"/>
    <property type="match status" value="2"/>
</dbReference>
<dbReference type="EMBL" id="KZ989239">
    <property type="protein sequence ID" value="RKP27265.1"/>
    <property type="molecule type" value="Genomic_DNA"/>
</dbReference>
<accession>A0A4P9Z490</accession>
<dbReference type="SUPFAM" id="SSF48371">
    <property type="entry name" value="ARM repeat"/>
    <property type="match status" value="1"/>
</dbReference>
<sequence length="701" mass="78493">MLLTNQECLHASSLLRLLVRAPFVLGDDARYQRVLDFLVQATCSANLACPVTQQEFLEFASKLVAHWIGTRQDDFFQLLLARHADIVASTVEHIGHKSALVRMACISAWNELISTEAEGMQAWQACRISYGAAYRGVHLGGLQHQCMLYWLAGIAAVLTHVMIAGCQLLSKVLVGKSSPAVGSIREQILDELGLVDALACYLYDEGEDGDAQALVALEFLWILMQTREQEAYRFLVESQLLFRYQELLGHPSKMVRAKLLDILEQGLAWWPEAHGVFGIDGLGKDGFLFRSEIVDGLQGSEGTIAWPDAARLAMLVCNCHRPLMGNDNDDDLRRSFYALLWCSSSRDALRTMNDLLEHSAFVVAERYKAWLQEIAQIELLLDSLFDIGQMDEHALLGALACVHQLYTCPTMLLADSLHARTRLLCGLAAHKRADVREIAVRILRCLLSMPVQMVETRQAIAMDVTTCEQLERALHDAIADSEVAVVLNAVDGVKMYLLLRYHQSDKPWSLPADLLRPLLAHHDALVRRLALQALLYLCRHERSITDRHDMARTVLDEELVEQLSRDDDWETRLAACHLLEQLWLSSIEPASLAEQSLFYLYSAERYLLRGWLDDMHLPASEVARSIAGSPATKRPHAASNNAHCDHAARLLARLDSVNWVQLATNTRADASDAQLLLEELGLAHATDDNWMPIAPVVDDCF</sequence>
<evidence type="ECO:0008006" key="3">
    <source>
        <dbReference type="Google" id="ProtNLM"/>
    </source>
</evidence>
<proteinExistence type="predicted"/>
<dbReference type="OrthoDB" id="10057956at2759"/>
<dbReference type="InterPro" id="IPR016024">
    <property type="entry name" value="ARM-type_fold"/>
</dbReference>
<evidence type="ECO:0000313" key="2">
    <source>
        <dbReference type="Proteomes" id="UP000278143"/>
    </source>
</evidence>
<name>A0A4P9Z490_9FUNG</name>
<dbReference type="AlphaFoldDB" id="A0A4P9Z490"/>
<organism evidence="1 2">
    <name type="scientific">Syncephalis pseudoplumigaleata</name>
    <dbReference type="NCBI Taxonomy" id="1712513"/>
    <lineage>
        <taxon>Eukaryota</taxon>
        <taxon>Fungi</taxon>
        <taxon>Fungi incertae sedis</taxon>
        <taxon>Zoopagomycota</taxon>
        <taxon>Zoopagomycotina</taxon>
        <taxon>Zoopagomycetes</taxon>
        <taxon>Zoopagales</taxon>
        <taxon>Piptocephalidaceae</taxon>
        <taxon>Syncephalis</taxon>
    </lineage>
</organism>